<proteinExistence type="predicted"/>
<evidence type="ECO:0000313" key="3">
    <source>
        <dbReference type="Proteomes" id="UP001565368"/>
    </source>
</evidence>
<evidence type="ECO:0008006" key="4">
    <source>
        <dbReference type="Google" id="ProtNLM"/>
    </source>
</evidence>
<organism evidence="2 3">
    <name type="scientific">Vanrija albida</name>
    <dbReference type="NCBI Taxonomy" id="181172"/>
    <lineage>
        <taxon>Eukaryota</taxon>
        <taxon>Fungi</taxon>
        <taxon>Dikarya</taxon>
        <taxon>Basidiomycota</taxon>
        <taxon>Agaricomycotina</taxon>
        <taxon>Tremellomycetes</taxon>
        <taxon>Trichosporonales</taxon>
        <taxon>Trichosporonaceae</taxon>
        <taxon>Vanrija</taxon>
    </lineage>
</organism>
<evidence type="ECO:0000313" key="2">
    <source>
        <dbReference type="EMBL" id="KAL1412305.1"/>
    </source>
</evidence>
<dbReference type="GeneID" id="95981092"/>
<dbReference type="EMBL" id="JBBXJM010000001">
    <property type="protein sequence ID" value="KAL1412305.1"/>
    <property type="molecule type" value="Genomic_DNA"/>
</dbReference>
<dbReference type="Proteomes" id="UP001565368">
    <property type="component" value="Unassembled WGS sequence"/>
</dbReference>
<sequence length="344" mass="37969">MTLSKTVALDHTAYPGLIDMIVAYSTVPALAALRAASRAFKARIDAHLLSHAELYFFPVTRSVPELRHAIPGLTLPGSTPIPHTSELPRLPFAPGIVQTLDVVLPLSVRKAIAEAYTSLHTLRRLQCPLQEDEDDGFRPSHTLIDFVTLPTGHLAWCQLPPGVTRYIAHLKYDEYQGRGDYGIEISEQVVSVREVVFVLCPTRTINEPPGPMEWLFQIVQNTVLDCNMEAEGFSVTLVGVERAFDPEDGVEVNTPAYFNAIKTQLRDYILGALEPDTAGASVEEFADDLLGAIKLVSLDSWWAELGDRKDIEGVWMDSRGHDEPDTNLRVQPGATDDTEESPAQ</sequence>
<comment type="caution">
    <text evidence="2">The sequence shown here is derived from an EMBL/GenBank/DDBJ whole genome shotgun (WGS) entry which is preliminary data.</text>
</comment>
<reference evidence="2 3" key="1">
    <citation type="submission" date="2023-08" db="EMBL/GenBank/DDBJ databases">
        <title>Annotated Genome Sequence of Vanrija albida AlHP1.</title>
        <authorList>
            <person name="Herzog R."/>
        </authorList>
    </citation>
    <scope>NUCLEOTIDE SEQUENCE [LARGE SCALE GENOMIC DNA]</scope>
    <source>
        <strain evidence="2 3">AlHP1</strain>
    </source>
</reference>
<evidence type="ECO:0000256" key="1">
    <source>
        <dbReference type="SAM" id="MobiDB-lite"/>
    </source>
</evidence>
<keyword evidence="3" id="KW-1185">Reference proteome</keyword>
<dbReference type="RefSeq" id="XP_069212249.1">
    <property type="nucleotide sequence ID" value="XM_069348705.1"/>
</dbReference>
<feature type="compositionally biased region" description="Basic and acidic residues" evidence="1">
    <location>
        <begin position="316"/>
        <end position="326"/>
    </location>
</feature>
<name>A0ABR3QC54_9TREE</name>
<accession>A0ABR3QC54</accession>
<protein>
    <recommendedName>
        <fullName evidence="4">F-box domain-containing protein</fullName>
    </recommendedName>
</protein>
<gene>
    <name evidence="2" type="ORF">Q8F55_000049</name>
</gene>
<feature type="region of interest" description="Disordered" evidence="1">
    <location>
        <begin position="316"/>
        <end position="344"/>
    </location>
</feature>